<evidence type="ECO:0000256" key="3">
    <source>
        <dbReference type="ARBA" id="ARBA00022676"/>
    </source>
</evidence>
<gene>
    <name evidence="6" type="primary">pyrE</name>
    <name evidence="8" type="ORF">BOCO_0881</name>
</gene>
<dbReference type="Gene3D" id="3.40.50.2020">
    <property type="match status" value="1"/>
</dbReference>
<comment type="caution">
    <text evidence="6">Lacks conserved residue(s) required for the propagation of feature annotation.</text>
</comment>
<keyword evidence="5 6" id="KW-0665">Pyrimidine biosynthesis</keyword>
<protein>
    <recommendedName>
        <fullName evidence="2 6">Orotate phosphoribosyltransferase</fullName>
        <shortName evidence="6">OPRT</shortName>
        <shortName evidence="6">OPRTase</shortName>
        <ecNumber evidence="2 6">2.4.2.10</ecNumber>
    </recommendedName>
</protein>
<dbReference type="UniPathway" id="UPA00070">
    <property type="reaction ID" value="UER00119"/>
</dbReference>
<dbReference type="InterPro" id="IPR000836">
    <property type="entry name" value="PRTase_dom"/>
</dbReference>
<dbReference type="InterPro" id="IPR004467">
    <property type="entry name" value="Or_phspho_trans_dom"/>
</dbReference>
<comment type="similarity">
    <text evidence="6">Belongs to the purine/pyrimidine phosphoribosyltransferase family. PyrE subfamily.</text>
</comment>
<dbReference type="Proteomes" id="UP000216004">
    <property type="component" value="Unassembled WGS sequence"/>
</dbReference>
<dbReference type="GO" id="GO:0019856">
    <property type="term" value="P:pyrimidine nucleobase biosynthetic process"/>
    <property type="evidence" value="ECO:0007669"/>
    <property type="project" value="TreeGrafter"/>
</dbReference>
<dbReference type="HAMAP" id="MF_01208">
    <property type="entry name" value="PyrE"/>
    <property type="match status" value="1"/>
</dbReference>
<evidence type="ECO:0000256" key="5">
    <source>
        <dbReference type="ARBA" id="ARBA00022975"/>
    </source>
</evidence>
<feature type="binding site" evidence="6">
    <location>
        <position position="96"/>
    </location>
    <ligand>
        <name>5-phospho-alpha-D-ribose 1-diphosphate</name>
        <dbReference type="ChEBI" id="CHEBI:58017"/>
        <note>ligand shared between dimeric partners</note>
    </ligand>
</feature>
<evidence type="ECO:0000313" key="9">
    <source>
        <dbReference type="Proteomes" id="UP000216004"/>
    </source>
</evidence>
<keyword evidence="4 6" id="KW-0808">Transferase</keyword>
<name>A0A261EU17_9BIFI</name>
<dbReference type="GO" id="GO:0044205">
    <property type="term" value="P:'de novo' UMP biosynthetic process"/>
    <property type="evidence" value="ECO:0007669"/>
    <property type="project" value="UniProtKB-UniRule"/>
</dbReference>
<comment type="catalytic activity">
    <reaction evidence="6">
        <text>orotidine 5'-phosphate + diphosphate = orotate + 5-phospho-alpha-D-ribose 1-diphosphate</text>
        <dbReference type="Rhea" id="RHEA:10380"/>
        <dbReference type="ChEBI" id="CHEBI:30839"/>
        <dbReference type="ChEBI" id="CHEBI:33019"/>
        <dbReference type="ChEBI" id="CHEBI:57538"/>
        <dbReference type="ChEBI" id="CHEBI:58017"/>
        <dbReference type="EC" id="2.4.2.10"/>
    </reaction>
</comment>
<keyword evidence="9" id="KW-1185">Reference proteome</keyword>
<evidence type="ECO:0000256" key="1">
    <source>
        <dbReference type="ARBA" id="ARBA00004889"/>
    </source>
</evidence>
<feature type="binding site" evidence="6">
    <location>
        <position position="100"/>
    </location>
    <ligand>
        <name>5-phospho-alpha-D-ribose 1-diphosphate</name>
        <dbReference type="ChEBI" id="CHEBI:58017"/>
        <note>ligand shared between dimeric partners</note>
    </ligand>
</feature>
<comment type="pathway">
    <text evidence="1 6">Pyrimidine metabolism; UMP biosynthesis via de novo pathway; UMP from orotate: step 1/2.</text>
</comment>
<dbReference type="InterPro" id="IPR029057">
    <property type="entry name" value="PRTase-like"/>
</dbReference>
<dbReference type="Pfam" id="PF00156">
    <property type="entry name" value="Pribosyltran"/>
    <property type="match status" value="1"/>
</dbReference>
<dbReference type="GO" id="GO:0000287">
    <property type="term" value="F:magnesium ion binding"/>
    <property type="evidence" value="ECO:0007669"/>
    <property type="project" value="UniProtKB-UniRule"/>
</dbReference>
<evidence type="ECO:0000313" key="8">
    <source>
        <dbReference type="EMBL" id="OZG50364.1"/>
    </source>
</evidence>
<dbReference type="EMBL" id="MWWS01000004">
    <property type="protein sequence ID" value="OZG50364.1"/>
    <property type="molecule type" value="Genomic_DNA"/>
</dbReference>
<comment type="cofactor">
    <cofactor evidence="6">
        <name>Mg(2+)</name>
        <dbReference type="ChEBI" id="CHEBI:18420"/>
    </cofactor>
</comment>
<sequence>MNIRKQIAQDLLAIKAVTLSPNKPFQWVSGIKSPIYTDNRLTIGYPEVRARIASGLARLIIESYPTVDAIGGVVTAGIPHATSVADRLGLPLCYVRSAPKDHGRGKQVEGYLEKGASVVLIDDLISTGGSVIKAAETLRNEGYAVLGIAAIFSYELPEGQTNFEKANLPLVTLTNYSTLLEQAEEGRLVTAEEREDLLSWRQDPWGWR</sequence>
<proteinExistence type="inferred from homology"/>
<dbReference type="EC" id="2.4.2.10" evidence="2 6"/>
<dbReference type="InterPro" id="IPR023031">
    <property type="entry name" value="OPRT"/>
</dbReference>
<evidence type="ECO:0000256" key="4">
    <source>
        <dbReference type="ARBA" id="ARBA00022679"/>
    </source>
</evidence>
<evidence type="ECO:0000259" key="7">
    <source>
        <dbReference type="Pfam" id="PF00156"/>
    </source>
</evidence>
<organism evidence="8 9">
    <name type="scientific">Bombiscardovia coagulans</name>
    <dbReference type="NCBI Taxonomy" id="686666"/>
    <lineage>
        <taxon>Bacteria</taxon>
        <taxon>Bacillati</taxon>
        <taxon>Actinomycetota</taxon>
        <taxon>Actinomycetes</taxon>
        <taxon>Bifidobacteriales</taxon>
        <taxon>Bifidobacteriaceae</taxon>
        <taxon>Bombiscardovia</taxon>
    </lineage>
</organism>
<dbReference type="GO" id="GO:0004588">
    <property type="term" value="F:orotate phosphoribosyltransferase activity"/>
    <property type="evidence" value="ECO:0007669"/>
    <property type="project" value="UniProtKB-UniRule"/>
</dbReference>
<comment type="caution">
    <text evidence="8">The sequence shown here is derived from an EMBL/GenBank/DDBJ whole genome shotgun (WGS) entry which is preliminary data.</text>
</comment>
<comment type="function">
    <text evidence="6">Catalyzes the transfer of a ribosyl phosphate group from 5-phosphoribose 1-diphosphate to orotate, leading to the formation of orotidine monophosphate (OMP).</text>
</comment>
<dbReference type="SUPFAM" id="SSF53271">
    <property type="entry name" value="PRTase-like"/>
    <property type="match status" value="1"/>
</dbReference>
<reference evidence="8 9" key="1">
    <citation type="journal article" date="2017" name="BMC Genomics">
        <title>Comparative genomic and phylogenomic analyses of the Bifidobacteriaceae family.</title>
        <authorList>
            <person name="Lugli G.A."/>
            <person name="Milani C."/>
            <person name="Turroni F."/>
            <person name="Duranti S."/>
            <person name="Mancabelli L."/>
            <person name="Mangifesta M."/>
            <person name="Ferrario C."/>
            <person name="Modesto M."/>
            <person name="Mattarelli P."/>
            <person name="Jiri K."/>
            <person name="van Sinderen D."/>
            <person name="Ventura M."/>
        </authorList>
    </citation>
    <scope>NUCLEOTIDE SEQUENCE [LARGE SCALE GENOMIC DNA]</scope>
    <source>
        <strain evidence="8 9">DSM 22924</strain>
    </source>
</reference>
<dbReference type="CDD" id="cd06223">
    <property type="entry name" value="PRTases_typeI"/>
    <property type="match status" value="1"/>
</dbReference>
<feature type="binding site" evidence="6">
    <location>
        <position position="126"/>
    </location>
    <ligand>
        <name>orotate</name>
        <dbReference type="ChEBI" id="CHEBI:30839"/>
    </ligand>
</feature>
<dbReference type="PANTHER" id="PTHR19278:SF9">
    <property type="entry name" value="URIDINE 5'-MONOPHOSPHATE SYNTHASE"/>
    <property type="match status" value="1"/>
</dbReference>
<dbReference type="AlphaFoldDB" id="A0A261EU17"/>
<dbReference type="PANTHER" id="PTHR19278">
    <property type="entry name" value="OROTATE PHOSPHORIBOSYLTRANSFERASE"/>
    <property type="match status" value="1"/>
</dbReference>
<feature type="domain" description="Phosphoribosyltransferase" evidence="7">
    <location>
        <begin position="55"/>
        <end position="152"/>
    </location>
</feature>
<evidence type="ECO:0000256" key="6">
    <source>
        <dbReference type="HAMAP-Rule" id="MF_01208"/>
    </source>
</evidence>
<comment type="subunit">
    <text evidence="6">Homodimer.</text>
</comment>
<feature type="binding site" evidence="6">
    <location>
        <position position="102"/>
    </location>
    <ligand>
        <name>5-phospho-alpha-D-ribose 1-diphosphate</name>
        <dbReference type="ChEBI" id="CHEBI:58017"/>
        <note>ligand shared between dimeric partners</note>
    </ligand>
</feature>
<dbReference type="NCBIfam" id="TIGR00336">
    <property type="entry name" value="pyrE"/>
    <property type="match status" value="1"/>
</dbReference>
<dbReference type="RefSeq" id="WP_094722848.1">
    <property type="nucleotide sequence ID" value="NZ_MWWS01000004.1"/>
</dbReference>
<evidence type="ECO:0000256" key="2">
    <source>
        <dbReference type="ARBA" id="ARBA00011971"/>
    </source>
</evidence>
<accession>A0A261EU17</accession>
<keyword evidence="6" id="KW-0460">Magnesium</keyword>
<keyword evidence="3 6" id="KW-0328">Glycosyltransferase</keyword>
<feature type="binding site" description="in other chain" evidence="6">
    <location>
        <begin position="122"/>
        <end position="130"/>
    </location>
    <ligand>
        <name>5-phospho-alpha-D-ribose 1-diphosphate</name>
        <dbReference type="ChEBI" id="CHEBI:58017"/>
        <note>ligand shared between dimeric partners</note>
    </ligand>
</feature>